<keyword evidence="3" id="KW-1185">Reference proteome</keyword>
<dbReference type="Proteomes" id="UP000596351">
    <property type="component" value="Chromosome"/>
</dbReference>
<organism evidence="2 3">
    <name type="scientific">Rhizobium rosettiformans</name>
    <dbReference type="NCBI Taxonomy" id="1368430"/>
    <lineage>
        <taxon>Bacteria</taxon>
        <taxon>Pseudomonadati</taxon>
        <taxon>Pseudomonadota</taxon>
        <taxon>Alphaproteobacteria</taxon>
        <taxon>Hyphomicrobiales</taxon>
        <taxon>Rhizobiaceae</taxon>
        <taxon>Rhizobium/Agrobacterium group</taxon>
        <taxon>Rhizobium</taxon>
    </lineage>
</organism>
<dbReference type="EMBL" id="CP032405">
    <property type="protein sequence ID" value="QRF52442.1"/>
    <property type="molecule type" value="Genomic_DNA"/>
</dbReference>
<protein>
    <submittedName>
        <fullName evidence="2">Uncharacterized protein</fullName>
    </submittedName>
</protein>
<accession>A0ABX7EYD2</accession>
<feature type="compositionally biased region" description="Basic and acidic residues" evidence="1">
    <location>
        <begin position="1"/>
        <end position="13"/>
    </location>
</feature>
<gene>
    <name evidence="2" type="ORF">D4A92_13880</name>
</gene>
<dbReference type="RefSeq" id="WP_203014180.1">
    <property type="nucleotide sequence ID" value="NZ_CP032405.1"/>
</dbReference>
<name>A0ABX7EYD2_9HYPH</name>
<evidence type="ECO:0000256" key="1">
    <source>
        <dbReference type="SAM" id="MobiDB-lite"/>
    </source>
</evidence>
<proteinExistence type="predicted"/>
<evidence type="ECO:0000313" key="3">
    <source>
        <dbReference type="Proteomes" id="UP000596351"/>
    </source>
</evidence>
<reference evidence="2 3" key="1">
    <citation type="submission" date="2018-09" db="EMBL/GenBank/DDBJ databases">
        <title>Rhizobium sp. MAE2-X.</title>
        <authorList>
            <person name="Lee Y."/>
            <person name="Jeon C.O."/>
        </authorList>
    </citation>
    <scope>NUCLEOTIDE SEQUENCE [LARGE SCALE GENOMIC DNA]</scope>
    <source>
        <strain evidence="2 3">MAE2-X</strain>
    </source>
</reference>
<evidence type="ECO:0000313" key="2">
    <source>
        <dbReference type="EMBL" id="QRF52442.1"/>
    </source>
</evidence>
<feature type="region of interest" description="Disordered" evidence="1">
    <location>
        <begin position="1"/>
        <end position="23"/>
    </location>
</feature>
<sequence>MTKPNRIVEPKRDAPRRKFRQGGVKQKNILRERKGQCDGFAAVTLLLVGRASLVTNEKCSSVFRLRQISSQAKICL</sequence>